<comment type="caution">
    <text evidence="1">The sequence shown here is derived from an EMBL/GenBank/DDBJ whole genome shotgun (WGS) entry which is preliminary data.</text>
</comment>
<proteinExistence type="predicted"/>
<name>A0ACC3SGJ6_9PEZI</name>
<organism evidence="1 2">
    <name type="scientific">Zalaria obscura</name>
    <dbReference type="NCBI Taxonomy" id="2024903"/>
    <lineage>
        <taxon>Eukaryota</taxon>
        <taxon>Fungi</taxon>
        <taxon>Dikarya</taxon>
        <taxon>Ascomycota</taxon>
        <taxon>Pezizomycotina</taxon>
        <taxon>Dothideomycetes</taxon>
        <taxon>Dothideomycetidae</taxon>
        <taxon>Dothideales</taxon>
        <taxon>Zalariaceae</taxon>
        <taxon>Zalaria</taxon>
    </lineage>
</organism>
<dbReference type="EMBL" id="JAMKPW020000011">
    <property type="protein sequence ID" value="KAK8213185.1"/>
    <property type="molecule type" value="Genomic_DNA"/>
</dbReference>
<protein>
    <submittedName>
        <fullName evidence="1">54S ribosomal protein L7, mitochondrial</fullName>
    </submittedName>
</protein>
<dbReference type="Proteomes" id="UP001320706">
    <property type="component" value="Unassembled WGS sequence"/>
</dbReference>
<gene>
    <name evidence="1" type="primary">mrpl7</name>
    <name evidence="1" type="ORF">M8818_002483</name>
</gene>
<keyword evidence="2" id="KW-1185">Reference proteome</keyword>
<accession>A0ACC3SGJ6</accession>
<keyword evidence="1" id="KW-0689">Ribosomal protein</keyword>
<evidence type="ECO:0000313" key="1">
    <source>
        <dbReference type="EMBL" id="KAK8213185.1"/>
    </source>
</evidence>
<keyword evidence="1" id="KW-0687">Ribonucleoprotein</keyword>
<evidence type="ECO:0000313" key="2">
    <source>
        <dbReference type="Proteomes" id="UP001320706"/>
    </source>
</evidence>
<reference evidence="1" key="1">
    <citation type="submission" date="2024-02" db="EMBL/GenBank/DDBJ databases">
        <title>Metagenome Assembled Genome of Zalaria obscura JY119.</title>
        <authorList>
            <person name="Vighnesh L."/>
            <person name="Jagadeeshwari U."/>
            <person name="Venkata Ramana C."/>
            <person name="Sasikala C."/>
        </authorList>
    </citation>
    <scope>NUCLEOTIDE SEQUENCE</scope>
    <source>
        <strain evidence="1">JY119</strain>
    </source>
</reference>
<sequence>MALQQGLRPLRRSIWSSQSSQLGLAAQQSRGYASTDIADTIQDLESASSLRAGTPAEDTTSQYDPVGRARRRKIQLPPSRYQFRPPKYYRGPLHPHQPPPASDPASREFQPGPFSLPRLEQTYQSTFAQDLMTLAYTHFPPGYVAPTKSARLRKWEGESPYYKNRPLRGPRGADVLRLLRKPITFRNVPKLERVTVHSMISAAKDDSAHLHVAGMVMQAITGVRASAFKTKKSVAGFDVRANQYLSLTCELKGEDMHHFLSKVIDVVMPKIKDYRGVKGSTGDSSGNLAFGFTNEEVALFPEVEVNYDSYPPKMIPGCHIMIHTSATNDRDARLLLQQIGVPFYGKLVN</sequence>